<feature type="transmembrane region" description="Helical" evidence="1">
    <location>
        <begin position="31"/>
        <end position="50"/>
    </location>
</feature>
<feature type="transmembrane region" description="Helical" evidence="1">
    <location>
        <begin position="56"/>
        <end position="77"/>
    </location>
</feature>
<organism evidence="2 3">
    <name type="scientific">Kroppenstedtia pulmonis</name>
    <dbReference type="NCBI Taxonomy" id="1380685"/>
    <lineage>
        <taxon>Bacteria</taxon>
        <taxon>Bacillati</taxon>
        <taxon>Bacillota</taxon>
        <taxon>Bacilli</taxon>
        <taxon>Bacillales</taxon>
        <taxon>Thermoactinomycetaceae</taxon>
        <taxon>Kroppenstedtia</taxon>
    </lineage>
</organism>
<keyword evidence="1" id="KW-0472">Membrane</keyword>
<gene>
    <name evidence="2" type="ORF">GXN76_09180</name>
</gene>
<evidence type="ECO:0000313" key="2">
    <source>
        <dbReference type="EMBL" id="QKG84632.1"/>
    </source>
</evidence>
<evidence type="ECO:0000313" key="3">
    <source>
        <dbReference type="Proteomes" id="UP000503088"/>
    </source>
</evidence>
<keyword evidence="3" id="KW-1185">Reference proteome</keyword>
<proteinExistence type="predicted"/>
<reference evidence="2 3" key="1">
    <citation type="submission" date="2020-01" db="EMBL/GenBank/DDBJ databases">
        <authorList>
            <person name="Gulvik C.A."/>
            <person name="Batra D.G."/>
        </authorList>
    </citation>
    <scope>NUCLEOTIDE SEQUENCE [LARGE SCALE GENOMIC DNA]</scope>
    <source>
        <strain evidence="2 3">W9323</strain>
    </source>
</reference>
<dbReference type="EMBL" id="CP048104">
    <property type="protein sequence ID" value="QKG84632.1"/>
    <property type="molecule type" value="Genomic_DNA"/>
</dbReference>
<name>A0A7D4BFV2_9BACL</name>
<dbReference type="RefSeq" id="WP_173222510.1">
    <property type="nucleotide sequence ID" value="NZ_CP048104.1"/>
</dbReference>
<sequence length="86" mass="9663">MKCPATIQGQHEGGTPLTEASRDLWNRIRFFLSRSLFIGGFLLLLCALMPQPWLLLSFFLVLGIIILALLIGSYTVYKKSYIEGAE</sequence>
<keyword evidence="1" id="KW-1133">Transmembrane helix</keyword>
<accession>A0A7D4BFV2</accession>
<evidence type="ECO:0000256" key="1">
    <source>
        <dbReference type="SAM" id="Phobius"/>
    </source>
</evidence>
<dbReference type="Proteomes" id="UP000503088">
    <property type="component" value="Chromosome"/>
</dbReference>
<dbReference type="KEGG" id="kpul:GXN76_09180"/>
<dbReference type="AlphaFoldDB" id="A0A7D4BFV2"/>
<keyword evidence="1" id="KW-0812">Transmembrane</keyword>
<protein>
    <submittedName>
        <fullName evidence="2">Uncharacterized protein</fullName>
    </submittedName>
</protein>